<feature type="non-terminal residue" evidence="2">
    <location>
        <position position="1"/>
    </location>
</feature>
<feature type="compositionally biased region" description="Basic and acidic residues" evidence="1">
    <location>
        <begin position="32"/>
        <end position="50"/>
    </location>
</feature>
<evidence type="ECO:0000256" key="1">
    <source>
        <dbReference type="SAM" id="MobiDB-lite"/>
    </source>
</evidence>
<dbReference type="Proteomes" id="UP000266841">
    <property type="component" value="Unassembled WGS sequence"/>
</dbReference>
<dbReference type="SUPFAM" id="SSF53756">
    <property type="entry name" value="UDP-Glycosyltransferase/glycogen phosphorylase"/>
    <property type="match status" value="1"/>
</dbReference>
<keyword evidence="3" id="KW-1185">Reference proteome</keyword>
<feature type="compositionally biased region" description="Basic and acidic residues" evidence="1">
    <location>
        <begin position="1"/>
        <end position="12"/>
    </location>
</feature>
<comment type="caution">
    <text evidence="2">The sequence shown here is derived from an EMBL/GenBank/DDBJ whole genome shotgun (WGS) entry which is preliminary data.</text>
</comment>
<dbReference type="AlphaFoldDB" id="K0RDJ4"/>
<protein>
    <recommendedName>
        <fullName evidence="4">Glycosyltransferase subfamily 4-like N-terminal domain-containing protein</fullName>
    </recommendedName>
</protein>
<proteinExistence type="predicted"/>
<name>K0RDJ4_THAOC</name>
<dbReference type="EMBL" id="AGNL01041024">
    <property type="protein sequence ID" value="EJK51783.1"/>
    <property type="molecule type" value="Genomic_DNA"/>
</dbReference>
<evidence type="ECO:0008006" key="4">
    <source>
        <dbReference type="Google" id="ProtNLM"/>
    </source>
</evidence>
<gene>
    <name evidence="2" type="ORF">THAOC_29017</name>
</gene>
<dbReference type="OrthoDB" id="1910256at2759"/>
<reference evidence="2 3" key="1">
    <citation type="journal article" date="2012" name="Genome Biol.">
        <title>Genome and low-iron response of an oceanic diatom adapted to chronic iron limitation.</title>
        <authorList>
            <person name="Lommer M."/>
            <person name="Specht M."/>
            <person name="Roy A.S."/>
            <person name="Kraemer L."/>
            <person name="Andreson R."/>
            <person name="Gutowska M.A."/>
            <person name="Wolf J."/>
            <person name="Bergner S.V."/>
            <person name="Schilhabel M.B."/>
            <person name="Klostermeier U.C."/>
            <person name="Beiko R.G."/>
            <person name="Rosenstiel P."/>
            <person name="Hippler M."/>
            <person name="Laroche J."/>
        </authorList>
    </citation>
    <scope>NUCLEOTIDE SEQUENCE [LARGE SCALE GENOMIC DNA]</scope>
    <source>
        <strain evidence="2 3">CCMP1005</strain>
    </source>
</reference>
<evidence type="ECO:0000313" key="3">
    <source>
        <dbReference type="Proteomes" id="UP000266841"/>
    </source>
</evidence>
<organism evidence="2 3">
    <name type="scientific">Thalassiosira oceanica</name>
    <name type="common">Marine diatom</name>
    <dbReference type="NCBI Taxonomy" id="159749"/>
    <lineage>
        <taxon>Eukaryota</taxon>
        <taxon>Sar</taxon>
        <taxon>Stramenopiles</taxon>
        <taxon>Ochrophyta</taxon>
        <taxon>Bacillariophyta</taxon>
        <taxon>Coscinodiscophyceae</taxon>
        <taxon>Thalassiosirophycidae</taxon>
        <taxon>Thalassiosirales</taxon>
        <taxon>Thalassiosiraceae</taxon>
        <taxon>Thalassiosira</taxon>
    </lineage>
</organism>
<sequence>GQHAGRERDRRLPVPVDPAADPHGTAEEDEPREVALPEGQRHVSLRPDPRGRRRGRRLVLAFAAVIAQRHQDGNDGDVWPVRLPGRCRWKRLDREGPWEEFRDLASSPRLVGDVVRYRPTHAVAVDWHGMLAWRAIVEGAGPGRLGGCRAVYYNFRVYSASAFGDGDGDFYAVKERLACRHADQIVCLSEKDRDSLAGLMGKDGGHDQEAREKSAGICVLHPPLRGDICELARQGARSDAETSEEGGSVSDCHLPEAARLAIERLADAAGRNGGDDVGRCFVTCAVRMSPEKAPHNFAGSSGRSAARTS</sequence>
<feature type="region of interest" description="Disordered" evidence="1">
    <location>
        <begin position="1"/>
        <end position="50"/>
    </location>
</feature>
<accession>K0RDJ4</accession>
<evidence type="ECO:0000313" key="2">
    <source>
        <dbReference type="EMBL" id="EJK51783.1"/>
    </source>
</evidence>